<keyword evidence="6" id="KW-0812">Transmembrane</keyword>
<evidence type="ECO:0000313" key="9">
    <source>
        <dbReference type="Proteomes" id="UP000679284"/>
    </source>
</evidence>
<dbReference type="SMART" id="SM00563">
    <property type="entry name" value="PlsC"/>
    <property type="match status" value="1"/>
</dbReference>
<evidence type="ECO:0000256" key="4">
    <source>
        <dbReference type="ARBA" id="ARBA00013432"/>
    </source>
</evidence>
<keyword evidence="8" id="KW-0808">Transferase</keyword>
<comment type="catalytic activity">
    <reaction evidence="5">
        <text>sn-glycerol 3-phosphate + an acyl-CoA = a 1-acyl-sn-glycero-3-phosphate + CoA</text>
        <dbReference type="Rhea" id="RHEA:15325"/>
        <dbReference type="ChEBI" id="CHEBI:57287"/>
        <dbReference type="ChEBI" id="CHEBI:57597"/>
        <dbReference type="ChEBI" id="CHEBI:57970"/>
        <dbReference type="ChEBI" id="CHEBI:58342"/>
        <dbReference type="EC" id="2.3.1.15"/>
    </reaction>
</comment>
<reference evidence="8" key="1">
    <citation type="submission" date="2020-01" db="EMBL/GenBank/DDBJ databases">
        <authorList>
            <person name="Yang Y."/>
            <person name="Kwon Y.M."/>
        </authorList>
    </citation>
    <scope>NUCLEOTIDE SEQUENCE</scope>
    <source>
        <strain evidence="8">PG104</strain>
    </source>
</reference>
<keyword evidence="9" id="KW-1185">Reference proteome</keyword>
<dbReference type="KEGG" id="fap:GR316_00415"/>
<dbReference type="GO" id="GO:0004366">
    <property type="term" value="F:glycerol-3-phosphate O-acyltransferase activity"/>
    <property type="evidence" value="ECO:0007669"/>
    <property type="project" value="UniProtKB-EC"/>
</dbReference>
<dbReference type="InterPro" id="IPR022284">
    <property type="entry name" value="GPAT/DHAPAT"/>
</dbReference>
<evidence type="ECO:0000259" key="7">
    <source>
        <dbReference type="SMART" id="SM00563"/>
    </source>
</evidence>
<sequence length="465" mass="50952">MTATVELPIWLLVLVLAFALIAALDRVLVPSARWYLRRRMERVVARLNQRLDRPIEPFKLMRRQDMILRLTHDPAVSAAVAHQARSTGTREDVVLDRARAYAREIVPAFSATLYFGFATRFARRFSRAFYRVRLAAATPGEALVDRDATVVFVMNHRSNMDYVLVTWLVAQRSALSYAVGEWARIWPLSSLIRAMGAFFIRRRSRSPLYRRVLARYVQMSAEAGVTQAFFPEGGLSLDGRIGAPKIGLLSYLMAAEGRDLVFVPVGIAYDRVLEDRVLTEADAAGVRRFRAGPVQFAGFAARTLWRLLRGRFPGFGAAGVAFGRPLSLRAWQAQGDGSAEDLARDLMAEVGRTLPILPVPLTAAALSRGHVSRHGTAEAVGQLAEALKARGAVLLLPEGGAPAAAAEGLRALEKRDIVVEEGGRLVAAAGKERLLAFYAAGVLQRLDLDADHAKEQADDGCETGP</sequence>
<organism evidence="8 9">
    <name type="scientific">Falsirhodobacter algicola</name>
    <dbReference type="NCBI Taxonomy" id="2692330"/>
    <lineage>
        <taxon>Bacteria</taxon>
        <taxon>Pseudomonadati</taxon>
        <taxon>Pseudomonadota</taxon>
        <taxon>Alphaproteobacteria</taxon>
        <taxon>Rhodobacterales</taxon>
        <taxon>Paracoccaceae</taxon>
        <taxon>Falsirhodobacter</taxon>
    </lineage>
</organism>
<dbReference type="PANTHER" id="PTHR12563:SF17">
    <property type="entry name" value="DIHYDROXYACETONE PHOSPHATE ACYLTRANSFERASE"/>
    <property type="match status" value="1"/>
</dbReference>
<evidence type="ECO:0000256" key="5">
    <source>
        <dbReference type="ARBA" id="ARBA00048427"/>
    </source>
</evidence>
<dbReference type="Pfam" id="PF01553">
    <property type="entry name" value="Acyltransferase"/>
    <property type="match status" value="1"/>
</dbReference>
<keyword evidence="6" id="KW-0472">Membrane</keyword>
<dbReference type="EMBL" id="CP047289">
    <property type="protein sequence ID" value="QUS34864.1"/>
    <property type="molecule type" value="Genomic_DNA"/>
</dbReference>
<dbReference type="GO" id="GO:0016024">
    <property type="term" value="P:CDP-diacylglycerol biosynthetic process"/>
    <property type="evidence" value="ECO:0007669"/>
    <property type="project" value="UniProtKB-UniPathway"/>
</dbReference>
<dbReference type="SUPFAM" id="SSF69593">
    <property type="entry name" value="Glycerol-3-phosphate (1)-acyltransferase"/>
    <property type="match status" value="1"/>
</dbReference>
<name>A0A8J8MR15_9RHOB</name>
<evidence type="ECO:0000313" key="8">
    <source>
        <dbReference type="EMBL" id="QUS34864.1"/>
    </source>
</evidence>
<evidence type="ECO:0000256" key="1">
    <source>
        <dbReference type="ARBA" id="ARBA00004184"/>
    </source>
</evidence>
<comment type="pathway">
    <text evidence="2">Phospholipid metabolism; CDP-diacylglycerol biosynthesis; CDP-diacylglycerol from sn-glycerol 3-phosphate: step 1/3.</text>
</comment>
<accession>A0A8J8MR15</accession>
<evidence type="ECO:0000256" key="6">
    <source>
        <dbReference type="SAM" id="Phobius"/>
    </source>
</evidence>
<gene>
    <name evidence="8" type="ORF">GR316_00415</name>
</gene>
<dbReference type="UniPathway" id="UPA00557">
    <property type="reaction ID" value="UER00612"/>
</dbReference>
<evidence type="ECO:0000256" key="3">
    <source>
        <dbReference type="ARBA" id="ARBA00013113"/>
    </source>
</evidence>
<feature type="domain" description="Phospholipid/glycerol acyltransferase" evidence="7">
    <location>
        <begin position="150"/>
        <end position="270"/>
    </location>
</feature>
<proteinExistence type="predicted"/>
<keyword evidence="8" id="KW-0012">Acyltransferase</keyword>
<dbReference type="InterPro" id="IPR002123">
    <property type="entry name" value="Plipid/glycerol_acylTrfase"/>
</dbReference>
<dbReference type="PANTHER" id="PTHR12563">
    <property type="entry name" value="GLYCEROL-3-PHOSPHATE ACYLTRANSFERASE"/>
    <property type="match status" value="1"/>
</dbReference>
<dbReference type="RefSeq" id="WP_211784114.1">
    <property type="nucleotide sequence ID" value="NZ_CP047289.1"/>
</dbReference>
<evidence type="ECO:0000256" key="2">
    <source>
        <dbReference type="ARBA" id="ARBA00004765"/>
    </source>
</evidence>
<dbReference type="Proteomes" id="UP000679284">
    <property type="component" value="Chromosome"/>
</dbReference>
<protein>
    <recommendedName>
        <fullName evidence="4">Glycerol-3-phosphate acyltransferase</fullName>
        <ecNumber evidence="3">2.3.1.15</ecNumber>
    </recommendedName>
</protein>
<comment type="subcellular location">
    <subcellularLocation>
        <location evidence="1">Endomembrane system</location>
        <topology evidence="1">Peripheral membrane protein</topology>
    </subcellularLocation>
</comment>
<dbReference type="EC" id="2.3.1.15" evidence="3"/>
<feature type="transmembrane region" description="Helical" evidence="6">
    <location>
        <begin position="7"/>
        <end position="29"/>
    </location>
</feature>
<dbReference type="GO" id="GO:0012505">
    <property type="term" value="C:endomembrane system"/>
    <property type="evidence" value="ECO:0007669"/>
    <property type="project" value="UniProtKB-SubCell"/>
</dbReference>
<dbReference type="AlphaFoldDB" id="A0A8J8MR15"/>
<keyword evidence="6" id="KW-1133">Transmembrane helix</keyword>